<keyword evidence="4 6" id="KW-0067">ATP-binding</keyword>
<dbReference type="GO" id="GO:0044874">
    <property type="term" value="P:lipoprotein localization to outer membrane"/>
    <property type="evidence" value="ECO:0007669"/>
    <property type="project" value="TreeGrafter"/>
</dbReference>
<dbReference type="GO" id="GO:0022857">
    <property type="term" value="F:transmembrane transporter activity"/>
    <property type="evidence" value="ECO:0007669"/>
    <property type="project" value="TreeGrafter"/>
</dbReference>
<dbReference type="Proteomes" id="UP000245212">
    <property type="component" value="Unassembled WGS sequence"/>
</dbReference>
<dbReference type="GO" id="GO:0005524">
    <property type="term" value="F:ATP binding"/>
    <property type="evidence" value="ECO:0007669"/>
    <property type="project" value="UniProtKB-KW"/>
</dbReference>
<dbReference type="Gene3D" id="3.40.50.300">
    <property type="entry name" value="P-loop containing nucleotide triphosphate hydrolases"/>
    <property type="match status" value="1"/>
</dbReference>
<keyword evidence="7" id="KW-1185">Reference proteome</keyword>
<name>A0A2V1JZ21_9BURK</name>
<reference evidence="7" key="1">
    <citation type="submission" date="2018-05" db="EMBL/GenBank/DDBJ databases">
        <authorList>
            <person name="Li Y."/>
        </authorList>
    </citation>
    <scope>NUCLEOTIDE SEQUENCE [LARGE SCALE GENOMIC DNA]</scope>
    <source>
        <strain evidence="7">3d-2-2</strain>
    </source>
</reference>
<gene>
    <name evidence="6" type="ORF">DD235_15605</name>
</gene>
<sequence length="230" mass="24687">MLEILNLTVVRGQGPGQHSISLPALSLASGDVWAVTGESGCGKSTLLEAIGLLLKPETIGHFELGRTDVAALIQQGDEPALARLRAEKLGFVLQQGGLLPFLSIRDNITLPRRLLGLPAWSERLAHCCTTLRLESALDKRPAALSIGERQRAAFIRAIAHEPDLLLADEPTAALDPHHAYTLLELFLALVREMGMAALIVSHDWPLVQGFGLPRITACSMPGATTFELVG</sequence>
<comment type="similarity">
    <text evidence="1">Belongs to the ABC transporter superfamily.</text>
</comment>
<dbReference type="InterPro" id="IPR027417">
    <property type="entry name" value="P-loop_NTPase"/>
</dbReference>
<dbReference type="SMART" id="SM00382">
    <property type="entry name" value="AAA"/>
    <property type="match status" value="1"/>
</dbReference>
<dbReference type="InterPro" id="IPR015854">
    <property type="entry name" value="ABC_transpr_LolD-like"/>
</dbReference>
<keyword evidence="2" id="KW-0472">Membrane</keyword>
<dbReference type="SUPFAM" id="SSF52540">
    <property type="entry name" value="P-loop containing nucleoside triphosphate hydrolases"/>
    <property type="match status" value="1"/>
</dbReference>
<dbReference type="InterPro" id="IPR003593">
    <property type="entry name" value="AAA+_ATPase"/>
</dbReference>
<protein>
    <submittedName>
        <fullName evidence="6">ABC transporter ATP-binding protein</fullName>
    </submittedName>
</protein>
<evidence type="ECO:0000256" key="4">
    <source>
        <dbReference type="ARBA" id="ARBA00022840"/>
    </source>
</evidence>
<evidence type="ECO:0000256" key="2">
    <source>
        <dbReference type="ARBA" id="ARBA00022475"/>
    </source>
</evidence>
<dbReference type="PANTHER" id="PTHR24220">
    <property type="entry name" value="IMPORT ATP-BINDING PROTEIN"/>
    <property type="match status" value="1"/>
</dbReference>
<keyword evidence="3" id="KW-0547">Nucleotide-binding</keyword>
<evidence type="ECO:0000313" key="6">
    <source>
        <dbReference type="EMBL" id="PWF21305.1"/>
    </source>
</evidence>
<organism evidence="6 7">
    <name type="scientific">Corticimicrobacter populi</name>
    <dbReference type="NCBI Taxonomy" id="2175229"/>
    <lineage>
        <taxon>Bacteria</taxon>
        <taxon>Pseudomonadati</taxon>
        <taxon>Pseudomonadota</taxon>
        <taxon>Betaproteobacteria</taxon>
        <taxon>Burkholderiales</taxon>
        <taxon>Alcaligenaceae</taxon>
        <taxon>Corticimicrobacter</taxon>
    </lineage>
</organism>
<evidence type="ECO:0000256" key="3">
    <source>
        <dbReference type="ARBA" id="ARBA00022741"/>
    </source>
</evidence>
<dbReference type="GO" id="GO:0089705">
    <property type="term" value="P:protein localization to outer membrane"/>
    <property type="evidence" value="ECO:0007669"/>
    <property type="project" value="TreeGrafter"/>
</dbReference>
<evidence type="ECO:0000313" key="7">
    <source>
        <dbReference type="Proteomes" id="UP000245212"/>
    </source>
</evidence>
<dbReference type="AlphaFoldDB" id="A0A2V1JZ21"/>
<evidence type="ECO:0000256" key="1">
    <source>
        <dbReference type="ARBA" id="ARBA00005417"/>
    </source>
</evidence>
<comment type="caution">
    <text evidence="6">The sequence shown here is derived from an EMBL/GenBank/DDBJ whole genome shotgun (WGS) entry which is preliminary data.</text>
</comment>
<dbReference type="PANTHER" id="PTHR24220:SF689">
    <property type="entry name" value="LIPOPROTEIN-RELEASING SYSTEM ATP-BINDING PROTEIN LOLD"/>
    <property type="match status" value="1"/>
</dbReference>
<accession>A0A2V1JZ21</accession>
<proteinExistence type="inferred from homology"/>
<feature type="domain" description="ABC transporter" evidence="5">
    <location>
        <begin position="2"/>
        <end position="229"/>
    </location>
</feature>
<dbReference type="PROSITE" id="PS50893">
    <property type="entry name" value="ABC_TRANSPORTER_2"/>
    <property type="match status" value="1"/>
</dbReference>
<dbReference type="InterPro" id="IPR003439">
    <property type="entry name" value="ABC_transporter-like_ATP-bd"/>
</dbReference>
<dbReference type="Pfam" id="PF00005">
    <property type="entry name" value="ABC_tran"/>
    <property type="match status" value="1"/>
</dbReference>
<keyword evidence="2" id="KW-1003">Cell membrane</keyword>
<evidence type="ECO:0000259" key="5">
    <source>
        <dbReference type="PROSITE" id="PS50893"/>
    </source>
</evidence>
<dbReference type="GO" id="GO:0005886">
    <property type="term" value="C:plasma membrane"/>
    <property type="evidence" value="ECO:0007669"/>
    <property type="project" value="TreeGrafter"/>
</dbReference>
<dbReference type="EMBL" id="QETA01000008">
    <property type="protein sequence ID" value="PWF21305.1"/>
    <property type="molecule type" value="Genomic_DNA"/>
</dbReference>
<dbReference type="GO" id="GO:0016887">
    <property type="term" value="F:ATP hydrolysis activity"/>
    <property type="evidence" value="ECO:0007669"/>
    <property type="project" value="InterPro"/>
</dbReference>